<evidence type="ECO:0000256" key="4">
    <source>
        <dbReference type="ARBA" id="ARBA00022490"/>
    </source>
</evidence>
<evidence type="ECO:0000313" key="10">
    <source>
        <dbReference type="EMBL" id="MED6282362.1"/>
    </source>
</evidence>
<evidence type="ECO:0000313" key="11">
    <source>
        <dbReference type="Proteomes" id="UP001352852"/>
    </source>
</evidence>
<organism evidence="10 11">
    <name type="scientific">Characodon lateralis</name>
    <dbReference type="NCBI Taxonomy" id="208331"/>
    <lineage>
        <taxon>Eukaryota</taxon>
        <taxon>Metazoa</taxon>
        <taxon>Chordata</taxon>
        <taxon>Craniata</taxon>
        <taxon>Vertebrata</taxon>
        <taxon>Euteleostomi</taxon>
        <taxon>Actinopterygii</taxon>
        <taxon>Neopterygii</taxon>
        <taxon>Teleostei</taxon>
        <taxon>Neoteleostei</taxon>
        <taxon>Acanthomorphata</taxon>
        <taxon>Ovalentaria</taxon>
        <taxon>Atherinomorphae</taxon>
        <taxon>Cyprinodontiformes</taxon>
        <taxon>Goodeidae</taxon>
        <taxon>Characodon</taxon>
    </lineage>
</organism>
<dbReference type="PANTHER" id="PTHR16795:SF13">
    <property type="entry name" value="EVC COMPLEX MEMBER EVC"/>
    <property type="match status" value="1"/>
</dbReference>
<reference evidence="10 11" key="1">
    <citation type="submission" date="2021-06" db="EMBL/GenBank/DDBJ databases">
        <authorList>
            <person name="Palmer J.M."/>
        </authorList>
    </citation>
    <scope>NUCLEOTIDE SEQUENCE [LARGE SCALE GENOMIC DNA]</scope>
    <source>
        <strain evidence="10 11">CL_MEX2019</strain>
        <tissue evidence="10">Muscle</tissue>
    </source>
</reference>
<keyword evidence="5" id="KW-0812">Transmembrane</keyword>
<name>A0ABU7E542_9TELE</name>
<evidence type="ECO:0000256" key="2">
    <source>
        <dbReference type="ARBA" id="ARBA00004162"/>
    </source>
</evidence>
<dbReference type="InterPro" id="IPR026501">
    <property type="entry name" value="Limbin/EVC"/>
</dbReference>
<proteinExistence type="predicted"/>
<evidence type="ECO:0000256" key="9">
    <source>
        <dbReference type="ARBA" id="ARBA00023273"/>
    </source>
</evidence>
<comment type="caution">
    <text evidence="10">The sequence shown here is derived from an EMBL/GenBank/DDBJ whole genome shotgun (WGS) entry which is preliminary data.</text>
</comment>
<keyword evidence="8" id="KW-0206">Cytoskeleton</keyword>
<evidence type="ECO:0000256" key="8">
    <source>
        <dbReference type="ARBA" id="ARBA00023212"/>
    </source>
</evidence>
<evidence type="ECO:0000256" key="7">
    <source>
        <dbReference type="ARBA" id="ARBA00023136"/>
    </source>
</evidence>
<evidence type="ECO:0000256" key="1">
    <source>
        <dbReference type="ARBA" id="ARBA00004120"/>
    </source>
</evidence>
<dbReference type="PANTHER" id="PTHR16795">
    <property type="entry name" value="LIMBIN/ELLIS-VAN CREVELD PROTEIN"/>
    <property type="match status" value="1"/>
</dbReference>
<dbReference type="Proteomes" id="UP001352852">
    <property type="component" value="Unassembled WGS sequence"/>
</dbReference>
<keyword evidence="4" id="KW-0963">Cytoplasm</keyword>
<keyword evidence="6" id="KW-1133">Transmembrane helix</keyword>
<keyword evidence="7" id="KW-0472">Membrane</keyword>
<gene>
    <name evidence="10" type="ORF">CHARACLAT_031256</name>
</gene>
<comment type="subcellular location">
    <subcellularLocation>
        <location evidence="2">Cell membrane</location>
        <topology evidence="2">Single-pass membrane protein</topology>
    </subcellularLocation>
    <subcellularLocation>
        <location evidence="1">Cytoplasm</location>
        <location evidence="1">Cytoskeleton</location>
        <location evidence="1">Cilium basal body</location>
    </subcellularLocation>
</comment>
<keyword evidence="3" id="KW-1003">Cell membrane</keyword>
<evidence type="ECO:0000256" key="3">
    <source>
        <dbReference type="ARBA" id="ARBA00022475"/>
    </source>
</evidence>
<evidence type="ECO:0000256" key="5">
    <source>
        <dbReference type="ARBA" id="ARBA00022692"/>
    </source>
</evidence>
<sequence>MNLTAEQCENLWLNVENGLADQLQQVESTARQQLEDIRAELEKDQQVWIEGMALGQACLKHLGEQQMKIIRAMVARQSYTLSGWNFKLSLNEHI</sequence>
<keyword evidence="11" id="KW-1185">Reference proteome</keyword>
<dbReference type="EMBL" id="JAHUTJ010045965">
    <property type="protein sequence ID" value="MED6282362.1"/>
    <property type="molecule type" value="Genomic_DNA"/>
</dbReference>
<evidence type="ECO:0000256" key="6">
    <source>
        <dbReference type="ARBA" id="ARBA00022989"/>
    </source>
</evidence>
<accession>A0ABU7E542</accession>
<keyword evidence="9" id="KW-0966">Cell projection</keyword>
<protein>
    <submittedName>
        <fullName evidence="10">Uncharacterized protein</fullName>
    </submittedName>
</protein>